<dbReference type="RefSeq" id="WP_110999439.1">
    <property type="nucleotide sequence ID" value="NZ_QKTW01000018.1"/>
</dbReference>
<evidence type="ECO:0000259" key="1">
    <source>
        <dbReference type="Pfam" id="PF18962"/>
    </source>
</evidence>
<organism evidence="2 3">
    <name type="scientific">Taibaiella soli</name>
    <dbReference type="NCBI Taxonomy" id="1649169"/>
    <lineage>
        <taxon>Bacteria</taxon>
        <taxon>Pseudomonadati</taxon>
        <taxon>Bacteroidota</taxon>
        <taxon>Chitinophagia</taxon>
        <taxon>Chitinophagales</taxon>
        <taxon>Chitinophagaceae</taxon>
        <taxon>Taibaiella</taxon>
    </lineage>
</organism>
<protein>
    <recommendedName>
        <fullName evidence="1">Secretion system C-terminal sorting domain-containing protein</fullName>
    </recommendedName>
</protein>
<dbReference type="NCBIfam" id="TIGR04183">
    <property type="entry name" value="Por_Secre_tail"/>
    <property type="match status" value="1"/>
</dbReference>
<dbReference type="InterPro" id="IPR026444">
    <property type="entry name" value="Secre_tail"/>
</dbReference>
<comment type="caution">
    <text evidence="2">The sequence shown here is derived from an EMBL/GenBank/DDBJ whole genome shotgun (WGS) entry which is preliminary data.</text>
</comment>
<dbReference type="OrthoDB" id="9803461at2"/>
<dbReference type="AlphaFoldDB" id="A0A2W2AWJ5"/>
<proteinExistence type="predicted"/>
<dbReference type="EMBL" id="QKTW01000018">
    <property type="protein sequence ID" value="PZF72344.1"/>
    <property type="molecule type" value="Genomic_DNA"/>
</dbReference>
<sequence length="639" mass="65546">MSSSATHLDNVVKTTNGRRPIFANLFTKGSSLKHKALFLCSALTLFVSYEASATIYFSNATGNWSSLSSWAKTDGSGGTVSSLPGAADTVVIRGGNNITVDVSTAVCGVLRLSSIAANTAGTITFAAASQLAVSGDVIIGGSTGQQKGTIVMTAGGMLQIGGGVTINSLNSFTAGAGTIAYSGGPQTVSNGLGAYNNLTLSGSGNKTTTGITVNGTLSLQGNALVGNSFTYGTNAILEYKGGSAQTTANNEFPATMNAKVVINNAAGVTLNATKTLGTTSTLTLTSGKLNVGNDTLTISNSSATAVTASSSNYIVLGTLTGRLAYPTMTTATYTFPVGNSTYYLPATVAPASTPSGFSVGVFQGATMNGTPLGTPYTASAKKAMVDAMWDVARTNGSSSAAISLTWDPALVGETMSGSSGINITISHFSGGWQNATASASNTTTTAFATFSSFSPFGVSLAATPLPIVLEYFNGSVVNGNAVLQWAMGNNDARQILMEKSTDGKSFGTLAQIAVSNTNAYEYKDAMGAGANNYYRLKMVDNNGTVTYSNVVNLKTNKFGSTPITISPNPAKDLISVVYPLTSSEATLNIVDMQGRVVYKQIVATNTDQGDVNISTLPAGIYVLRMDAGVSQIQQLFYHQ</sequence>
<feature type="domain" description="Secretion system C-terminal sorting" evidence="1">
    <location>
        <begin position="565"/>
        <end position="632"/>
    </location>
</feature>
<reference evidence="2 3" key="1">
    <citation type="submission" date="2018-06" db="EMBL/GenBank/DDBJ databases">
        <title>Mucibacter soli gen. nov., sp. nov., a new member of the family Chitinophagaceae producing mucin.</title>
        <authorList>
            <person name="Kim M.-K."/>
            <person name="Park S."/>
            <person name="Kim T.-S."/>
            <person name="Joung Y."/>
            <person name="Han J.-H."/>
            <person name="Kim S.B."/>
        </authorList>
    </citation>
    <scope>NUCLEOTIDE SEQUENCE [LARGE SCALE GENOMIC DNA]</scope>
    <source>
        <strain evidence="2 3">R1-15</strain>
    </source>
</reference>
<gene>
    <name evidence="2" type="ORF">DN068_13390</name>
</gene>
<dbReference type="Proteomes" id="UP000248745">
    <property type="component" value="Unassembled WGS sequence"/>
</dbReference>
<accession>A0A2W2AWJ5</accession>
<keyword evidence="3" id="KW-1185">Reference proteome</keyword>
<name>A0A2W2AWJ5_9BACT</name>
<evidence type="ECO:0000313" key="3">
    <source>
        <dbReference type="Proteomes" id="UP000248745"/>
    </source>
</evidence>
<evidence type="ECO:0000313" key="2">
    <source>
        <dbReference type="EMBL" id="PZF72344.1"/>
    </source>
</evidence>
<dbReference type="Pfam" id="PF18962">
    <property type="entry name" value="Por_Secre_tail"/>
    <property type="match status" value="1"/>
</dbReference>